<protein>
    <submittedName>
        <fullName evidence="2">Uncharacterized protein</fullName>
    </submittedName>
</protein>
<comment type="caution">
    <text evidence="2">The sequence shown here is derived from an EMBL/GenBank/DDBJ whole genome shotgun (WGS) entry which is preliminary data.</text>
</comment>
<dbReference type="EMBL" id="NSNE01000026">
    <property type="protein sequence ID" value="RPM04865.1"/>
    <property type="molecule type" value="Genomic_DNA"/>
</dbReference>
<reference evidence="2 3" key="2">
    <citation type="submission" date="2019-01" db="EMBL/GenBank/DDBJ databases">
        <title>The Pseudomonas aeruginosa pan-genome provides new insights on its population structure, horizontal gene transfer and pathogenicity.</title>
        <authorList>
            <person name="Freschi L."/>
            <person name="Vincent A.T."/>
            <person name="Jeukens J."/>
            <person name="Emond-Rheault J.-G."/>
            <person name="Kukavica-Ibrulj I."/>
            <person name="Dupont M.-J."/>
            <person name="Charette S.J."/>
            <person name="Boyle B."/>
            <person name="Levesque R.C."/>
        </authorList>
    </citation>
    <scope>NUCLEOTIDE SEQUENCE [LARGE SCALE GENOMIC DNA]</scope>
    <source>
        <strain evidence="2 3">PA-W36</strain>
    </source>
</reference>
<name>A0A7M2ZLR7_PSEAI</name>
<evidence type="ECO:0000313" key="3">
    <source>
        <dbReference type="Proteomes" id="UP000284767"/>
    </source>
</evidence>
<sequence>MRLQSLTPSRLRRCALRLPPGESPAGYPRRAQLGAPRCGRTGYTGSARPAPRRNRRGAGEHAGACCGRLCRYQPSSTLVVPARHVTKDGSRTTRPASLWSFHVTPQDRRRKVRQGRSGLSSGG</sequence>
<gene>
    <name evidence="2" type="ORF">IPC1295_30020</name>
</gene>
<feature type="region of interest" description="Disordered" evidence="1">
    <location>
        <begin position="16"/>
        <end position="59"/>
    </location>
</feature>
<proteinExistence type="predicted"/>
<dbReference type="AlphaFoldDB" id="A0A7M2ZLR7"/>
<evidence type="ECO:0000256" key="1">
    <source>
        <dbReference type="SAM" id="MobiDB-lite"/>
    </source>
</evidence>
<evidence type="ECO:0000313" key="2">
    <source>
        <dbReference type="EMBL" id="RPM04865.1"/>
    </source>
</evidence>
<reference evidence="2 3" key="1">
    <citation type="submission" date="2017-08" db="EMBL/GenBank/DDBJ databases">
        <authorList>
            <person name="Feschi L."/>
            <person name="Jeukens J."/>
            <person name="Emond-Rheault J.-G."/>
            <person name="Kukavica-Ibrulj I."/>
            <person name="Boyle B."/>
            <person name="Levesque R.C."/>
        </authorList>
    </citation>
    <scope>NUCLEOTIDE SEQUENCE [LARGE SCALE GENOMIC DNA]</scope>
    <source>
        <strain evidence="2 3">PA-W36</strain>
    </source>
</reference>
<feature type="region of interest" description="Disordered" evidence="1">
    <location>
        <begin position="102"/>
        <end position="123"/>
    </location>
</feature>
<organism evidence="2 3">
    <name type="scientific">Pseudomonas aeruginosa</name>
    <dbReference type="NCBI Taxonomy" id="287"/>
    <lineage>
        <taxon>Bacteria</taxon>
        <taxon>Pseudomonadati</taxon>
        <taxon>Pseudomonadota</taxon>
        <taxon>Gammaproteobacteria</taxon>
        <taxon>Pseudomonadales</taxon>
        <taxon>Pseudomonadaceae</taxon>
        <taxon>Pseudomonas</taxon>
    </lineage>
</organism>
<accession>A0A7M2ZLR7</accession>
<dbReference type="Proteomes" id="UP000284767">
    <property type="component" value="Unassembled WGS sequence"/>
</dbReference>